<proteinExistence type="predicted"/>
<organism evidence="2 3">
    <name type="scientific">Clytia hemisphaerica</name>
    <dbReference type="NCBI Taxonomy" id="252671"/>
    <lineage>
        <taxon>Eukaryota</taxon>
        <taxon>Metazoa</taxon>
        <taxon>Cnidaria</taxon>
        <taxon>Hydrozoa</taxon>
        <taxon>Hydroidolina</taxon>
        <taxon>Leptothecata</taxon>
        <taxon>Obeliida</taxon>
        <taxon>Clytiidae</taxon>
        <taxon>Clytia</taxon>
    </lineage>
</organism>
<dbReference type="InterPro" id="IPR000048">
    <property type="entry name" value="IQ_motif_EF-hand-BS"/>
</dbReference>
<protein>
    <recommendedName>
        <fullName evidence="1">Schwannomin interacting protein 1 C-terminal domain-containing protein</fullName>
    </recommendedName>
</protein>
<dbReference type="EnsemblMetazoa" id="CLYHEMT014997.1">
    <property type="protein sequence ID" value="CLYHEMP014997.1"/>
    <property type="gene ID" value="CLYHEMG014997"/>
</dbReference>
<dbReference type="AlphaFoldDB" id="A0A7M5WYX5"/>
<dbReference type="InterPro" id="IPR015649">
    <property type="entry name" value="SCHIP_1_C"/>
</dbReference>
<name>A0A7M5WYX5_9CNID</name>
<evidence type="ECO:0000313" key="3">
    <source>
        <dbReference type="Proteomes" id="UP000594262"/>
    </source>
</evidence>
<dbReference type="Pfam" id="PF00612">
    <property type="entry name" value="IQ"/>
    <property type="match status" value="1"/>
</dbReference>
<dbReference type="Proteomes" id="UP000594262">
    <property type="component" value="Unplaced"/>
</dbReference>
<accession>A0A7M5WYX5</accession>
<evidence type="ECO:0000259" key="1">
    <source>
        <dbReference type="Pfam" id="PF10148"/>
    </source>
</evidence>
<dbReference type="PROSITE" id="PS50096">
    <property type="entry name" value="IQ"/>
    <property type="match status" value="1"/>
</dbReference>
<sequence>MGQECNNNVIQDLFKNISFNTDVAVPNLEKLKTARQERNNNFLHKLESSNTAIEGDKGLDSAAIQIQRIVRGFLGRKKYYNTLYDAFEKEEKEFYDHQEVQIAEGEILIESYKIEREIEDSVDVGRNRSRYHHANAAIIQRAWRNKQSSTKEKEHVCCSCFDDFPELYEYYKNTSTICFCCDGHRKLTNKERLTLLAEPLDTDDLVPLELLSLNSYQYPDIGNVDPLSLTYIDDKPTDILNNNPQVEFFNEKGDEISDVNKTIVESVTDTVRKKYSVIEASKSVLKSLEILQEHNDHKKVVLNKDQEKTKFCKLTICSLSIDQLNQYIEKLEKEIADKNLELLKELMIRDDLFTKHEGLMMDADDLTKRESQRKR</sequence>
<evidence type="ECO:0000313" key="2">
    <source>
        <dbReference type="EnsemblMetazoa" id="CLYHEMP014997.1"/>
    </source>
</evidence>
<dbReference type="Pfam" id="PF10148">
    <property type="entry name" value="SCHIP-1_C"/>
    <property type="match status" value="1"/>
</dbReference>
<keyword evidence="3" id="KW-1185">Reference proteome</keyword>
<reference evidence="2" key="1">
    <citation type="submission" date="2021-01" db="UniProtKB">
        <authorList>
            <consortium name="EnsemblMetazoa"/>
        </authorList>
    </citation>
    <scope>IDENTIFICATION</scope>
</reference>
<dbReference type="Gene3D" id="1.20.5.190">
    <property type="match status" value="1"/>
</dbReference>
<dbReference type="OrthoDB" id="6260144at2759"/>
<feature type="domain" description="Schwannomin interacting protein 1 C-terminal" evidence="1">
    <location>
        <begin position="297"/>
        <end position="369"/>
    </location>
</feature>